<dbReference type="InterPro" id="IPR010106">
    <property type="entry name" value="RpnA"/>
</dbReference>
<evidence type="ECO:0000256" key="1">
    <source>
        <dbReference type="ARBA" id="ARBA00009787"/>
    </source>
</evidence>
<dbReference type="Proteomes" id="UP000226429">
    <property type="component" value="Unassembled WGS sequence"/>
</dbReference>
<dbReference type="AlphaFoldDB" id="A0A370CHX7"/>
<reference evidence="3 4" key="2">
    <citation type="journal article" date="2018" name="J. Invertebr. Pathol.">
        <title>'Candidatus Aquirickettsiella gammari' (Gammaproteobacteria: Legionellales: Coxiellaceae): A bacterial pathogen of the freshwater crustacean Gammarus fossarum (Malacostraca: Amphipoda).</title>
        <authorList>
            <person name="Bojko J."/>
            <person name="Dunn A.M."/>
            <person name="Stebbing P.D."/>
            <person name="van Aerle R."/>
            <person name="Bacela-Spychalska K."/>
            <person name="Bean T.P."/>
            <person name="Urrutia A."/>
            <person name="Stentiford G.D."/>
        </authorList>
    </citation>
    <scope>NUCLEOTIDE SEQUENCE [LARGE SCALE GENOMIC DNA]</scope>
    <source>
        <strain evidence="3">RA15029</strain>
    </source>
</reference>
<dbReference type="NCBIfam" id="TIGR01784">
    <property type="entry name" value="T_den_put_tspse"/>
    <property type="match status" value="1"/>
</dbReference>
<proteinExistence type="inferred from homology"/>
<dbReference type="InterPro" id="IPR006842">
    <property type="entry name" value="Transposase_31"/>
</dbReference>
<dbReference type="GO" id="GO:0006310">
    <property type="term" value="P:DNA recombination"/>
    <property type="evidence" value="ECO:0007669"/>
    <property type="project" value="TreeGrafter"/>
</dbReference>
<comment type="caution">
    <text evidence="3">The sequence shown here is derived from an EMBL/GenBank/DDBJ whole genome shotgun (WGS) entry which is preliminary data.</text>
</comment>
<dbReference type="EMBL" id="NMOS02000018">
    <property type="protein sequence ID" value="RDH40044.1"/>
    <property type="molecule type" value="Genomic_DNA"/>
</dbReference>
<dbReference type="Pfam" id="PF04754">
    <property type="entry name" value="Transposase_31"/>
    <property type="match status" value="1"/>
</dbReference>
<name>A0A370CHX7_9COXI</name>
<protein>
    <submittedName>
        <fullName evidence="3">Rpn family recombination-promoting nuclease/putative transposase</fullName>
    </submittedName>
</protein>
<keyword evidence="4" id="KW-1185">Reference proteome</keyword>
<evidence type="ECO:0000313" key="3">
    <source>
        <dbReference type="EMBL" id="RDH40044.1"/>
    </source>
</evidence>
<dbReference type="PANTHER" id="PTHR34611">
    <property type="match status" value="1"/>
</dbReference>
<feature type="domain" description="Transposase (putative) YhgA-like" evidence="2">
    <location>
        <begin position="2"/>
        <end position="99"/>
    </location>
</feature>
<comment type="similarity">
    <text evidence="1">Belongs to the Rpn/YhgA-like nuclease family.</text>
</comment>
<dbReference type="PANTHER" id="PTHR34611:SF2">
    <property type="entry name" value="INACTIVE RECOMBINATION-PROMOTING NUCLEASE-LIKE PROTEIN RPNE-RELATED"/>
    <property type="match status" value="1"/>
</dbReference>
<evidence type="ECO:0000313" key="4">
    <source>
        <dbReference type="Proteomes" id="UP000226429"/>
    </source>
</evidence>
<evidence type="ECO:0000259" key="2">
    <source>
        <dbReference type="Pfam" id="PF04754"/>
    </source>
</evidence>
<reference evidence="3 4" key="1">
    <citation type="journal article" date="2017" name="Int. J. Syst. Evol. Microbiol.">
        <title>Aquarickettsiella crustaci n. gen. n. sp. (Gammaproteobacteria: Legionellales: Coxiellaceae); a bacterial pathogen of the freshwater crustacean: Gammarus fossarum (Malacostraca: Amphipoda).</title>
        <authorList>
            <person name="Bojko J."/>
            <person name="Dunn A.M."/>
            <person name="Stebbing P.D."/>
            <person name="Van Aerle R."/>
            <person name="Bacela-Spychalska K."/>
            <person name="Bean T.P."/>
            <person name="Stentiford G.D."/>
        </authorList>
    </citation>
    <scope>NUCLEOTIDE SEQUENCE [LARGE SCALE GENOMIC DNA]</scope>
    <source>
        <strain evidence="3">RA15029</strain>
    </source>
</reference>
<organism evidence="3 4">
    <name type="scientific">Candidatus Aquirickettsiella gammari</name>
    <dbReference type="NCBI Taxonomy" id="2016198"/>
    <lineage>
        <taxon>Bacteria</taxon>
        <taxon>Pseudomonadati</taxon>
        <taxon>Pseudomonadota</taxon>
        <taxon>Gammaproteobacteria</taxon>
        <taxon>Legionellales</taxon>
        <taxon>Coxiellaceae</taxon>
        <taxon>Candidatus Aquirickettsiella</taxon>
    </lineage>
</organism>
<gene>
    <name evidence="3" type="ORF">CFE62_005805</name>
</gene>
<accession>A0A370CHX7</accession>
<sequence>MQQGSQTLPIVVPLLFYRGKKSPYPFTTDIIDCFENKKLAQETFLKPYPLIDITIIPDEELRQHDGLAILELVQKNIHRRDALEFVKDIALQVAKQFLSHEQFNSLLYYVSQEGESKNFDQFYLSLAEALPNYRADIMTLAQQLEQKGLQRGHEKARHEMAKNLLAEGFSLDLVKKVTRLSDLDLSKLDKD</sequence>
<dbReference type="GO" id="GO:1990238">
    <property type="term" value="F:double-stranded DNA endonuclease activity"/>
    <property type="evidence" value="ECO:0007669"/>
    <property type="project" value="TreeGrafter"/>
</dbReference>
<dbReference type="InterPro" id="IPR051699">
    <property type="entry name" value="Rpn/YhgA-like_nuclease"/>
</dbReference>